<evidence type="ECO:0000313" key="8">
    <source>
        <dbReference type="EMBL" id="KAK1677135.1"/>
    </source>
</evidence>
<dbReference type="SMART" id="SM00575">
    <property type="entry name" value="ZnF_PMZ"/>
    <property type="match status" value="1"/>
</dbReference>
<keyword evidence="4 6" id="KW-0862">Zinc</keyword>
<sequence>MLRFDLETNEWFGKCYHIRGSWVPAYFMDIPLAGILRTTSRLAFLEFWLRFDTALKCQRQEELVADHTSLHTTPRLMTCWEIERHGSLIFTHEVFDLFQSEVLAAREHYDVQDTKDAGSFKIMSVSDQSHPKNRVREVNLQTTTMITKCSCMLFENKGIVCRHVIRVLRGAKINELPNFYILKRWEKMCKRDIIYDGDGNPLDDNPIDYVDMETRRKISVARNKFEDLIRHAKNSSGGLDLLHSGVCDLESTISQSTLVVAHTSQQEQESFVGSSFPTQVDILTPTNIDARGTCSRIKGHRDKEKKAQPKKKLGVTVQVPRFCGTCKELVLHDSRKCPKKK</sequence>
<dbReference type="GO" id="GO:0008270">
    <property type="term" value="F:zinc ion binding"/>
    <property type="evidence" value="ECO:0007669"/>
    <property type="project" value="UniProtKB-UniRule"/>
</dbReference>
<dbReference type="GO" id="GO:0005634">
    <property type="term" value="C:nucleus"/>
    <property type="evidence" value="ECO:0007669"/>
    <property type="project" value="UniProtKB-SubCell"/>
</dbReference>
<name>A0AAD8T6L3_LOLMU</name>
<evidence type="ECO:0000256" key="1">
    <source>
        <dbReference type="ARBA" id="ARBA00005889"/>
    </source>
</evidence>
<keyword evidence="3 5" id="KW-0863">Zinc-finger</keyword>
<dbReference type="PANTHER" id="PTHR31669">
    <property type="entry name" value="PROTEIN FAR1-RELATED SEQUENCE 10-RELATED"/>
    <property type="match status" value="1"/>
</dbReference>
<dbReference type="InterPro" id="IPR006564">
    <property type="entry name" value="Znf_PMZ"/>
</dbReference>
<evidence type="ECO:0000256" key="6">
    <source>
        <dbReference type="RuleBase" id="RU367018"/>
    </source>
</evidence>
<comment type="subcellular location">
    <subcellularLocation>
        <location evidence="6">Nucleus</location>
    </subcellularLocation>
</comment>
<evidence type="ECO:0000256" key="5">
    <source>
        <dbReference type="PROSITE-ProRule" id="PRU00325"/>
    </source>
</evidence>
<dbReference type="PROSITE" id="PS50966">
    <property type="entry name" value="ZF_SWIM"/>
    <property type="match status" value="1"/>
</dbReference>
<keyword evidence="9" id="KW-1185">Reference proteome</keyword>
<proteinExistence type="inferred from homology"/>
<evidence type="ECO:0000256" key="2">
    <source>
        <dbReference type="ARBA" id="ARBA00022723"/>
    </source>
</evidence>
<comment type="similarity">
    <text evidence="1 6">Belongs to the FHY3/FAR1 family.</text>
</comment>
<reference evidence="8" key="1">
    <citation type="submission" date="2023-07" db="EMBL/GenBank/DDBJ databases">
        <title>A chromosome-level genome assembly of Lolium multiflorum.</title>
        <authorList>
            <person name="Chen Y."/>
            <person name="Copetti D."/>
            <person name="Kolliker R."/>
            <person name="Studer B."/>
        </authorList>
    </citation>
    <scope>NUCLEOTIDE SEQUENCE</scope>
    <source>
        <strain evidence="8">02402/16</strain>
        <tissue evidence="8">Leaf</tissue>
    </source>
</reference>
<dbReference type="PANTHER" id="PTHR31669:SF306">
    <property type="entry name" value="PROTEIN FAR1-RELATED SEQUENCE"/>
    <property type="match status" value="1"/>
</dbReference>
<keyword evidence="6" id="KW-0539">Nucleus</keyword>
<comment type="function">
    <text evidence="6">Putative transcription activator involved in regulating light control of development.</text>
</comment>
<evidence type="ECO:0000256" key="3">
    <source>
        <dbReference type="ARBA" id="ARBA00022771"/>
    </source>
</evidence>
<evidence type="ECO:0000313" key="9">
    <source>
        <dbReference type="Proteomes" id="UP001231189"/>
    </source>
</evidence>
<feature type="domain" description="SWIM-type" evidence="7">
    <location>
        <begin position="134"/>
        <end position="172"/>
    </location>
</feature>
<protein>
    <recommendedName>
        <fullName evidence="6">Protein FAR1-RELATED SEQUENCE</fullName>
    </recommendedName>
</protein>
<dbReference type="InterPro" id="IPR031052">
    <property type="entry name" value="FHY3/FAR1"/>
</dbReference>
<dbReference type="AlphaFoldDB" id="A0AAD8T6L3"/>
<evidence type="ECO:0000256" key="4">
    <source>
        <dbReference type="ARBA" id="ARBA00022833"/>
    </source>
</evidence>
<dbReference type="InterPro" id="IPR007527">
    <property type="entry name" value="Znf_SWIM"/>
</dbReference>
<dbReference type="Proteomes" id="UP001231189">
    <property type="component" value="Unassembled WGS sequence"/>
</dbReference>
<comment type="caution">
    <text evidence="8">The sequence shown here is derived from an EMBL/GenBank/DDBJ whole genome shotgun (WGS) entry which is preliminary data.</text>
</comment>
<dbReference type="EMBL" id="JAUUTY010000002">
    <property type="protein sequence ID" value="KAK1677135.1"/>
    <property type="molecule type" value="Genomic_DNA"/>
</dbReference>
<accession>A0AAD8T6L3</accession>
<evidence type="ECO:0000259" key="7">
    <source>
        <dbReference type="PROSITE" id="PS50966"/>
    </source>
</evidence>
<dbReference type="GO" id="GO:0006355">
    <property type="term" value="P:regulation of DNA-templated transcription"/>
    <property type="evidence" value="ECO:0007669"/>
    <property type="project" value="UniProtKB-UniRule"/>
</dbReference>
<organism evidence="8 9">
    <name type="scientific">Lolium multiflorum</name>
    <name type="common">Italian ryegrass</name>
    <name type="synonym">Lolium perenne subsp. multiflorum</name>
    <dbReference type="NCBI Taxonomy" id="4521"/>
    <lineage>
        <taxon>Eukaryota</taxon>
        <taxon>Viridiplantae</taxon>
        <taxon>Streptophyta</taxon>
        <taxon>Embryophyta</taxon>
        <taxon>Tracheophyta</taxon>
        <taxon>Spermatophyta</taxon>
        <taxon>Magnoliopsida</taxon>
        <taxon>Liliopsida</taxon>
        <taxon>Poales</taxon>
        <taxon>Poaceae</taxon>
        <taxon>BOP clade</taxon>
        <taxon>Pooideae</taxon>
        <taxon>Poodae</taxon>
        <taxon>Poeae</taxon>
        <taxon>Poeae Chloroplast Group 2 (Poeae type)</taxon>
        <taxon>Loliodinae</taxon>
        <taxon>Loliinae</taxon>
        <taxon>Lolium</taxon>
    </lineage>
</organism>
<gene>
    <name evidence="8" type="ORF">QYE76_037983</name>
</gene>
<keyword evidence="2 6" id="KW-0479">Metal-binding</keyword>